<protein>
    <recommendedName>
        <fullName evidence="6">Aminotransferase class I/classII large domain-containing protein</fullName>
    </recommendedName>
</protein>
<dbReference type="Gene3D" id="3.40.640.10">
    <property type="entry name" value="Type I PLP-dependent aspartate aminotransferase-like (Major domain)"/>
    <property type="match status" value="1"/>
</dbReference>
<keyword evidence="4" id="KW-0808">Transferase</keyword>
<evidence type="ECO:0000256" key="3">
    <source>
        <dbReference type="ARBA" id="ARBA00022576"/>
    </source>
</evidence>
<gene>
    <name evidence="7" type="ORF">K443DRAFT_685104</name>
</gene>
<keyword evidence="5" id="KW-0663">Pyridoxal phosphate</keyword>
<dbReference type="InterPro" id="IPR050596">
    <property type="entry name" value="AspAT/PAT-like"/>
</dbReference>
<sequence>MASTARLAFRVSRGSRSTISPPIPRAYEWASRYVPTPTRPLLDMAQGVPGIPPPESLRAALGKAGANKASFGYGPWCGEEELRESLVREMKVVYGEGTDVKAEDVALTAGCNMAFMAVAMSIFNSGDEVILPMPWYFNQQMSLNLLGVKAIPLPTLSENGFTPSVKRCRELITPKTRAIALVTPNNPTGAIYSSQLISSFFDLAHEHELALIIDETYRDFITTSTPPHKLFSSPLTPWRSTFIHLFSFSKSYCLPGHRLGAIVASPELFTTSVKKVLDCMQICPPRPIQQALGPLLPSLRGFVREAALALESRHNLFKDHLPGKWRVGAQGGYFAFVRHPFVRVRAVDVCRRLAEELGVVTLPASFFSNAREREDGVEMQEEESVEKEERWIRFSVANIPDEKVLKVCERLGECEKVFGWKM</sequence>
<dbReference type="InterPro" id="IPR015421">
    <property type="entry name" value="PyrdxlP-dep_Trfase_major"/>
</dbReference>
<evidence type="ECO:0000313" key="8">
    <source>
        <dbReference type="Proteomes" id="UP000054477"/>
    </source>
</evidence>
<keyword evidence="3" id="KW-0032">Aminotransferase</keyword>
<evidence type="ECO:0000256" key="5">
    <source>
        <dbReference type="ARBA" id="ARBA00022898"/>
    </source>
</evidence>
<reference evidence="7 8" key="1">
    <citation type="submission" date="2014-04" db="EMBL/GenBank/DDBJ databases">
        <authorList>
            <consortium name="DOE Joint Genome Institute"/>
            <person name="Kuo A."/>
            <person name="Kohler A."/>
            <person name="Nagy L.G."/>
            <person name="Floudas D."/>
            <person name="Copeland A."/>
            <person name="Barry K.W."/>
            <person name="Cichocki N."/>
            <person name="Veneault-Fourrey C."/>
            <person name="LaButti K."/>
            <person name="Lindquist E.A."/>
            <person name="Lipzen A."/>
            <person name="Lundell T."/>
            <person name="Morin E."/>
            <person name="Murat C."/>
            <person name="Sun H."/>
            <person name="Tunlid A."/>
            <person name="Henrissat B."/>
            <person name="Grigoriev I.V."/>
            <person name="Hibbett D.S."/>
            <person name="Martin F."/>
            <person name="Nordberg H.P."/>
            <person name="Cantor M.N."/>
            <person name="Hua S.X."/>
        </authorList>
    </citation>
    <scope>NUCLEOTIDE SEQUENCE [LARGE SCALE GENOMIC DNA]</scope>
    <source>
        <strain evidence="7 8">LaAM-08-1</strain>
    </source>
</reference>
<comment type="cofactor">
    <cofactor evidence="1">
        <name>pyridoxal 5'-phosphate</name>
        <dbReference type="ChEBI" id="CHEBI:597326"/>
    </cofactor>
</comment>
<dbReference type="GO" id="GO:0006520">
    <property type="term" value="P:amino acid metabolic process"/>
    <property type="evidence" value="ECO:0007669"/>
    <property type="project" value="InterPro"/>
</dbReference>
<dbReference type="EMBL" id="KN838893">
    <property type="protein sequence ID" value="KIJ92674.1"/>
    <property type="molecule type" value="Genomic_DNA"/>
</dbReference>
<dbReference type="AlphaFoldDB" id="A0A0C9WIB9"/>
<evidence type="ECO:0000256" key="4">
    <source>
        <dbReference type="ARBA" id="ARBA00022679"/>
    </source>
</evidence>
<dbReference type="InterPro" id="IPR004839">
    <property type="entry name" value="Aminotransferase_I/II_large"/>
</dbReference>
<evidence type="ECO:0000256" key="1">
    <source>
        <dbReference type="ARBA" id="ARBA00001933"/>
    </source>
</evidence>
<keyword evidence="8" id="KW-1185">Reference proteome</keyword>
<dbReference type="GO" id="GO:0030170">
    <property type="term" value="F:pyridoxal phosphate binding"/>
    <property type="evidence" value="ECO:0007669"/>
    <property type="project" value="InterPro"/>
</dbReference>
<dbReference type="Proteomes" id="UP000054477">
    <property type="component" value="Unassembled WGS sequence"/>
</dbReference>
<dbReference type="GO" id="GO:0008483">
    <property type="term" value="F:transaminase activity"/>
    <property type="evidence" value="ECO:0007669"/>
    <property type="project" value="UniProtKB-KW"/>
</dbReference>
<reference evidence="8" key="2">
    <citation type="submission" date="2015-01" db="EMBL/GenBank/DDBJ databases">
        <title>Evolutionary Origins and Diversification of the Mycorrhizal Mutualists.</title>
        <authorList>
            <consortium name="DOE Joint Genome Institute"/>
            <consortium name="Mycorrhizal Genomics Consortium"/>
            <person name="Kohler A."/>
            <person name="Kuo A."/>
            <person name="Nagy L.G."/>
            <person name="Floudas D."/>
            <person name="Copeland A."/>
            <person name="Barry K.W."/>
            <person name="Cichocki N."/>
            <person name="Veneault-Fourrey C."/>
            <person name="LaButti K."/>
            <person name="Lindquist E.A."/>
            <person name="Lipzen A."/>
            <person name="Lundell T."/>
            <person name="Morin E."/>
            <person name="Murat C."/>
            <person name="Riley R."/>
            <person name="Ohm R."/>
            <person name="Sun H."/>
            <person name="Tunlid A."/>
            <person name="Henrissat B."/>
            <person name="Grigoriev I.V."/>
            <person name="Hibbett D.S."/>
            <person name="Martin F."/>
        </authorList>
    </citation>
    <scope>NUCLEOTIDE SEQUENCE [LARGE SCALE GENOMIC DNA]</scope>
    <source>
        <strain evidence="8">LaAM-08-1</strain>
    </source>
</reference>
<dbReference type="HOGENOM" id="CLU_017584_4_1_1"/>
<dbReference type="OrthoDB" id="7042322at2759"/>
<evidence type="ECO:0000256" key="2">
    <source>
        <dbReference type="ARBA" id="ARBA00007441"/>
    </source>
</evidence>
<proteinExistence type="inferred from homology"/>
<comment type="similarity">
    <text evidence="2">Belongs to the class-I pyridoxal-phosphate-dependent aminotransferase family.</text>
</comment>
<evidence type="ECO:0000313" key="7">
    <source>
        <dbReference type="EMBL" id="KIJ92674.1"/>
    </source>
</evidence>
<name>A0A0C9WIB9_9AGAR</name>
<dbReference type="Pfam" id="PF00155">
    <property type="entry name" value="Aminotran_1_2"/>
    <property type="match status" value="1"/>
</dbReference>
<dbReference type="PANTHER" id="PTHR46383:SF1">
    <property type="entry name" value="ASPARTATE AMINOTRANSFERASE"/>
    <property type="match status" value="1"/>
</dbReference>
<dbReference type="CDD" id="cd00609">
    <property type="entry name" value="AAT_like"/>
    <property type="match status" value="1"/>
</dbReference>
<dbReference type="SUPFAM" id="SSF53383">
    <property type="entry name" value="PLP-dependent transferases"/>
    <property type="match status" value="1"/>
</dbReference>
<accession>A0A0C9WIB9</accession>
<feature type="domain" description="Aminotransferase class I/classII large" evidence="6">
    <location>
        <begin position="41"/>
        <end position="411"/>
    </location>
</feature>
<dbReference type="InterPro" id="IPR015424">
    <property type="entry name" value="PyrdxlP-dep_Trfase"/>
</dbReference>
<dbReference type="PANTHER" id="PTHR46383">
    <property type="entry name" value="ASPARTATE AMINOTRANSFERASE"/>
    <property type="match status" value="1"/>
</dbReference>
<organism evidence="7 8">
    <name type="scientific">Laccaria amethystina LaAM-08-1</name>
    <dbReference type="NCBI Taxonomy" id="1095629"/>
    <lineage>
        <taxon>Eukaryota</taxon>
        <taxon>Fungi</taxon>
        <taxon>Dikarya</taxon>
        <taxon>Basidiomycota</taxon>
        <taxon>Agaricomycotina</taxon>
        <taxon>Agaricomycetes</taxon>
        <taxon>Agaricomycetidae</taxon>
        <taxon>Agaricales</taxon>
        <taxon>Agaricineae</taxon>
        <taxon>Hydnangiaceae</taxon>
        <taxon>Laccaria</taxon>
    </lineage>
</organism>
<evidence type="ECO:0000259" key="6">
    <source>
        <dbReference type="Pfam" id="PF00155"/>
    </source>
</evidence>
<dbReference type="STRING" id="1095629.A0A0C9WIB9"/>
<dbReference type="NCBIfam" id="NF005732">
    <property type="entry name" value="PRK07550.1"/>
    <property type="match status" value="1"/>
</dbReference>